<protein>
    <submittedName>
        <fullName evidence="2">Uncharacterized protein</fullName>
    </submittedName>
</protein>
<dbReference type="Proteomes" id="UP001308005">
    <property type="component" value="Unassembled WGS sequence"/>
</dbReference>
<keyword evidence="1" id="KW-1133">Transmembrane helix</keyword>
<dbReference type="EMBL" id="JAYMYJ010000030">
    <property type="protein sequence ID" value="MEB4590105.1"/>
    <property type="molecule type" value="Genomic_DNA"/>
</dbReference>
<keyword evidence="1" id="KW-0472">Membrane</keyword>
<accession>A0ABU6CTI2</accession>
<evidence type="ECO:0000313" key="3">
    <source>
        <dbReference type="Proteomes" id="UP001308005"/>
    </source>
</evidence>
<feature type="transmembrane region" description="Helical" evidence="1">
    <location>
        <begin position="20"/>
        <end position="41"/>
    </location>
</feature>
<reference evidence="2 3" key="2">
    <citation type="submission" date="2024-01" db="EMBL/GenBank/DDBJ databases">
        <authorList>
            <person name="Xie X."/>
        </authorList>
    </citation>
    <scope>NUCLEOTIDE SEQUENCE [LARGE SCALE GENOMIC DNA]</scope>
    <source>
        <strain evidence="2">SCUT-1</strain>
    </source>
</reference>
<keyword evidence="1" id="KW-0812">Transmembrane</keyword>
<reference evidence="3" key="1">
    <citation type="submission" date="2023-07" db="EMBL/GenBank/DDBJ databases">
        <title>The carbon used by Thiothrix.</title>
        <authorList>
            <person name="Chen L."/>
        </authorList>
    </citation>
    <scope>NUCLEOTIDE SEQUENCE [LARGE SCALE GENOMIC DNA]</scope>
</reference>
<evidence type="ECO:0000313" key="2">
    <source>
        <dbReference type="EMBL" id="MEB4590105.1"/>
    </source>
</evidence>
<organism evidence="2 3">
    <name type="scientific">Candidatus Thiothrix phosphatis</name>
    <dbReference type="NCBI Taxonomy" id="3112415"/>
    <lineage>
        <taxon>Bacteria</taxon>
        <taxon>Pseudomonadati</taxon>
        <taxon>Pseudomonadota</taxon>
        <taxon>Gammaproteobacteria</taxon>
        <taxon>Thiotrichales</taxon>
        <taxon>Thiotrichaceae</taxon>
        <taxon>Thiothrix</taxon>
    </lineage>
</organism>
<name>A0ABU6CTI2_9GAMM</name>
<proteinExistence type="predicted"/>
<sequence>MRDALILSIASVALFPPLKQLGWLAGGITMLVVLTLIGFLLRKP</sequence>
<evidence type="ECO:0000256" key="1">
    <source>
        <dbReference type="SAM" id="Phobius"/>
    </source>
</evidence>
<gene>
    <name evidence="2" type="ORF">VSS37_03850</name>
</gene>
<keyword evidence="3" id="KW-1185">Reference proteome</keyword>
<dbReference type="RefSeq" id="WP_324693341.1">
    <property type="nucleotide sequence ID" value="NZ_JAYMYJ010000030.1"/>
</dbReference>
<comment type="caution">
    <text evidence="2">The sequence shown here is derived from an EMBL/GenBank/DDBJ whole genome shotgun (WGS) entry which is preliminary data.</text>
</comment>